<dbReference type="EMBL" id="GBRH01263769">
    <property type="protein sequence ID" value="JAD34126.1"/>
    <property type="molecule type" value="Transcribed_RNA"/>
</dbReference>
<accession>A0A0A8Z5S3</accession>
<name>A0A0A8Z5S3_ARUDO</name>
<evidence type="ECO:0000313" key="1">
    <source>
        <dbReference type="EMBL" id="JAD34126.1"/>
    </source>
</evidence>
<organism evidence="1">
    <name type="scientific">Arundo donax</name>
    <name type="common">Giant reed</name>
    <name type="synonym">Donax arundinaceus</name>
    <dbReference type="NCBI Taxonomy" id="35708"/>
    <lineage>
        <taxon>Eukaryota</taxon>
        <taxon>Viridiplantae</taxon>
        <taxon>Streptophyta</taxon>
        <taxon>Embryophyta</taxon>
        <taxon>Tracheophyta</taxon>
        <taxon>Spermatophyta</taxon>
        <taxon>Magnoliopsida</taxon>
        <taxon>Liliopsida</taxon>
        <taxon>Poales</taxon>
        <taxon>Poaceae</taxon>
        <taxon>PACMAD clade</taxon>
        <taxon>Arundinoideae</taxon>
        <taxon>Arundineae</taxon>
        <taxon>Arundo</taxon>
    </lineage>
</organism>
<reference evidence="1" key="2">
    <citation type="journal article" date="2015" name="Data Brief">
        <title>Shoot transcriptome of the giant reed, Arundo donax.</title>
        <authorList>
            <person name="Barrero R.A."/>
            <person name="Guerrero F.D."/>
            <person name="Moolhuijzen P."/>
            <person name="Goolsby J.A."/>
            <person name="Tidwell J."/>
            <person name="Bellgard S.E."/>
            <person name="Bellgard M.I."/>
        </authorList>
    </citation>
    <scope>NUCLEOTIDE SEQUENCE</scope>
    <source>
        <tissue evidence="1">Shoot tissue taken approximately 20 cm above the soil surface</tissue>
    </source>
</reference>
<dbReference type="AlphaFoldDB" id="A0A0A8Z5S3"/>
<sequence length="57" mass="6430">MIAGTRKILASSSLPWRVARRTEKTKTSTRKETPATAAAALRLRLWSLCKNAMVNWE</sequence>
<proteinExistence type="predicted"/>
<protein>
    <submittedName>
        <fullName evidence="1">Uncharacterized protein</fullName>
    </submittedName>
</protein>
<reference evidence="1" key="1">
    <citation type="submission" date="2014-09" db="EMBL/GenBank/DDBJ databases">
        <authorList>
            <person name="Magalhaes I.L.F."/>
            <person name="Oliveira U."/>
            <person name="Santos F.R."/>
            <person name="Vidigal T.H.D.A."/>
            <person name="Brescovit A.D."/>
            <person name="Santos A.J."/>
        </authorList>
    </citation>
    <scope>NUCLEOTIDE SEQUENCE</scope>
    <source>
        <tissue evidence="1">Shoot tissue taken approximately 20 cm above the soil surface</tissue>
    </source>
</reference>